<dbReference type="Proteomes" id="UP000641588">
    <property type="component" value="Unassembled WGS sequence"/>
</dbReference>
<organism evidence="2 3">
    <name type="scientific">Paenibacillus foliorum</name>
    <dbReference type="NCBI Taxonomy" id="2654974"/>
    <lineage>
        <taxon>Bacteria</taxon>
        <taxon>Bacillati</taxon>
        <taxon>Bacillota</taxon>
        <taxon>Bacilli</taxon>
        <taxon>Bacillales</taxon>
        <taxon>Paenibacillaceae</taxon>
        <taxon>Paenibacillus</taxon>
    </lineage>
</organism>
<dbReference type="GO" id="GO:0016787">
    <property type="term" value="F:hydrolase activity"/>
    <property type="evidence" value="ECO:0007669"/>
    <property type="project" value="UniProtKB-KW"/>
</dbReference>
<keyword evidence="1" id="KW-0472">Membrane</keyword>
<sequence>MLQKTHSVAGLVAAECVLIHQNVPFLSWEAFGAVLLGCLAGPLADVDKQGSTMAKILFPLSALLRILKVRHRTVTHSLLFIMILWLITTPLPILYYWVFITAYASHPLIDLLNEKGVQLLWPLKFKVRLLPKFLAVDTGSAGETAFQWMLLGVSLWIPLSTIQF</sequence>
<dbReference type="Pfam" id="PF04307">
    <property type="entry name" value="YdjM"/>
    <property type="match status" value="1"/>
</dbReference>
<dbReference type="PIRSF" id="PIRSF030780">
    <property type="entry name" value="Md_memb_hyd_prd"/>
    <property type="match status" value="1"/>
</dbReference>
<evidence type="ECO:0000313" key="3">
    <source>
        <dbReference type="Proteomes" id="UP000641588"/>
    </source>
</evidence>
<proteinExistence type="predicted"/>
<name>A0A972H013_9BACL</name>
<keyword evidence="1" id="KW-1133">Transmembrane helix</keyword>
<reference evidence="2" key="1">
    <citation type="submission" date="2019-10" db="EMBL/GenBank/DDBJ databases">
        <title>Description of Paenibacillus glebae sp. nov.</title>
        <authorList>
            <person name="Carlier A."/>
            <person name="Qi S."/>
        </authorList>
    </citation>
    <scope>NUCLEOTIDE SEQUENCE</scope>
    <source>
        <strain evidence="2">LMG 31456</strain>
    </source>
</reference>
<dbReference type="InterPro" id="IPR016956">
    <property type="entry name" value="YdjM"/>
</dbReference>
<dbReference type="PANTHER" id="PTHR35531">
    <property type="entry name" value="INNER MEMBRANE PROTEIN YBCI-RELATED"/>
    <property type="match status" value="1"/>
</dbReference>
<accession>A0A972H013</accession>
<protein>
    <submittedName>
        <fullName evidence="2">Metal-dependent hydrolase</fullName>
    </submittedName>
</protein>
<gene>
    <name evidence="2" type="ORF">GC093_29290</name>
</gene>
<feature type="transmembrane region" description="Helical" evidence="1">
    <location>
        <begin position="78"/>
        <end position="98"/>
    </location>
</feature>
<keyword evidence="2" id="KW-0378">Hydrolase</keyword>
<evidence type="ECO:0000313" key="2">
    <source>
        <dbReference type="EMBL" id="NOU97293.1"/>
    </source>
</evidence>
<keyword evidence="1" id="KW-0812">Transmembrane</keyword>
<dbReference type="AlphaFoldDB" id="A0A972H013"/>
<keyword evidence="3" id="KW-1185">Reference proteome</keyword>
<dbReference type="EMBL" id="WHOD01000109">
    <property type="protein sequence ID" value="NOU97293.1"/>
    <property type="molecule type" value="Genomic_DNA"/>
</dbReference>
<evidence type="ECO:0000256" key="1">
    <source>
        <dbReference type="SAM" id="Phobius"/>
    </source>
</evidence>
<dbReference type="InterPro" id="IPR007404">
    <property type="entry name" value="YdjM-like"/>
</dbReference>
<comment type="caution">
    <text evidence="2">The sequence shown here is derived from an EMBL/GenBank/DDBJ whole genome shotgun (WGS) entry which is preliminary data.</text>
</comment>
<dbReference type="RefSeq" id="WP_171655638.1">
    <property type="nucleotide sequence ID" value="NZ_WHOD01000109.1"/>
</dbReference>
<dbReference type="PANTHER" id="PTHR35531:SF1">
    <property type="entry name" value="INNER MEMBRANE PROTEIN YBCI-RELATED"/>
    <property type="match status" value="1"/>
</dbReference>